<feature type="transmembrane region" description="Helical" evidence="6">
    <location>
        <begin position="132"/>
        <end position="150"/>
    </location>
</feature>
<dbReference type="InterPro" id="IPR000620">
    <property type="entry name" value="EamA_dom"/>
</dbReference>
<dbReference type="AlphaFoldDB" id="A0A2R4W2M6"/>
<feature type="transmembrane region" description="Helical" evidence="6">
    <location>
        <begin position="101"/>
        <end position="120"/>
    </location>
</feature>
<keyword evidence="3 6" id="KW-0812">Transmembrane</keyword>
<evidence type="ECO:0000313" key="8">
    <source>
        <dbReference type="EMBL" id="AWB10922.1"/>
    </source>
</evidence>
<evidence type="ECO:0000313" key="9">
    <source>
        <dbReference type="Proteomes" id="UP000244792"/>
    </source>
</evidence>
<dbReference type="Proteomes" id="UP000244792">
    <property type="component" value="Chromosome"/>
</dbReference>
<dbReference type="PANTHER" id="PTHR32322">
    <property type="entry name" value="INNER MEMBRANE TRANSPORTER"/>
    <property type="match status" value="1"/>
</dbReference>
<protein>
    <submittedName>
        <fullName evidence="8">Threonine/homoserine efflux transporter RhtA</fullName>
    </submittedName>
</protein>
<keyword evidence="2" id="KW-1003">Cell membrane</keyword>
<sequence length="296" mass="33208">MKTDLTKNNLIGYIFTIGAASLWGFGGCVAKFAFNKSIDPLLFVKIRLVMSFSILFIYLYFFNRKHILIDKSDILYFLILGIFGMSTMQLFYLMAIKYTNVSTAVFLQYTSPVLMALYLYFFEKNLISIPKVMAISLSLIGGACFAANMAETSLKFQGFFYGILAALGMAFISVYGRKSLKKYSPLTLILYSSGFAAIFINIITPFDITIFSLSKSTWLILVYFSIFSTLIPYFLYFKGVSIISPTNAGITACLEPFIASIVAFFWLKENLTTLQIIGGILIVSGVITLQKFDRLP</sequence>
<accession>A0A2R4W2M6</accession>
<dbReference type="InterPro" id="IPR037185">
    <property type="entry name" value="EmrE-like"/>
</dbReference>
<organism evidence="8 9">
    <name type="scientific">Thermodesulfobium acidiphilum</name>
    <dbReference type="NCBI Taxonomy" id="1794699"/>
    <lineage>
        <taxon>Bacteria</taxon>
        <taxon>Pseudomonadati</taxon>
        <taxon>Thermodesulfobiota</taxon>
        <taxon>Thermodesulfobiia</taxon>
        <taxon>Thermodesulfobiales</taxon>
        <taxon>Thermodesulfobiaceae</taxon>
        <taxon>Thermodesulfobium</taxon>
    </lineage>
</organism>
<dbReference type="PROSITE" id="PS51257">
    <property type="entry name" value="PROKAR_LIPOPROTEIN"/>
    <property type="match status" value="1"/>
</dbReference>
<feature type="domain" description="EamA" evidence="7">
    <location>
        <begin position="11"/>
        <end position="141"/>
    </location>
</feature>
<name>A0A2R4W2M6_THEAF</name>
<keyword evidence="4 6" id="KW-1133">Transmembrane helix</keyword>
<proteinExistence type="predicted"/>
<reference evidence="8 9" key="1">
    <citation type="submission" date="2017-04" db="EMBL/GenBank/DDBJ databases">
        <title>Genomic insights into metabolism of Thermodesulfobium acidiphilum.</title>
        <authorList>
            <person name="Toshchakov S.V."/>
            <person name="Frolov E.N."/>
            <person name="Kublanov I.V."/>
            <person name="Samarov N.I."/>
            <person name="Novikov A."/>
            <person name="Lebedinsky A.V."/>
            <person name="Bonch-Osmolovskaya E.A."/>
            <person name="Chernyh N.A."/>
        </authorList>
    </citation>
    <scope>NUCLEOTIDE SEQUENCE [LARGE SCALE GENOMIC DNA]</scope>
    <source>
        <strain evidence="8 9">3127-1</strain>
    </source>
</reference>
<feature type="transmembrane region" description="Helical" evidence="6">
    <location>
        <begin position="188"/>
        <end position="206"/>
    </location>
</feature>
<evidence type="ECO:0000256" key="4">
    <source>
        <dbReference type="ARBA" id="ARBA00022989"/>
    </source>
</evidence>
<gene>
    <name evidence="8" type="ORF">TDSAC_1586</name>
</gene>
<dbReference type="SUPFAM" id="SSF103481">
    <property type="entry name" value="Multidrug resistance efflux transporter EmrE"/>
    <property type="match status" value="2"/>
</dbReference>
<dbReference type="Pfam" id="PF00892">
    <property type="entry name" value="EamA"/>
    <property type="match status" value="2"/>
</dbReference>
<feature type="transmembrane region" description="Helical" evidence="6">
    <location>
        <begin position="273"/>
        <end position="292"/>
    </location>
</feature>
<keyword evidence="9" id="KW-1185">Reference proteome</keyword>
<dbReference type="GO" id="GO:0005886">
    <property type="term" value="C:plasma membrane"/>
    <property type="evidence" value="ECO:0007669"/>
    <property type="project" value="UniProtKB-SubCell"/>
</dbReference>
<evidence type="ECO:0000259" key="7">
    <source>
        <dbReference type="Pfam" id="PF00892"/>
    </source>
</evidence>
<comment type="subcellular location">
    <subcellularLocation>
        <location evidence="1">Cell membrane</location>
        <topology evidence="1">Multi-pass membrane protein</topology>
    </subcellularLocation>
</comment>
<evidence type="ECO:0000256" key="3">
    <source>
        <dbReference type="ARBA" id="ARBA00022692"/>
    </source>
</evidence>
<feature type="transmembrane region" description="Helical" evidence="6">
    <location>
        <begin position="156"/>
        <end position="176"/>
    </location>
</feature>
<dbReference type="KEGG" id="taci:TDSAC_1586"/>
<evidence type="ECO:0000256" key="5">
    <source>
        <dbReference type="ARBA" id="ARBA00023136"/>
    </source>
</evidence>
<feature type="transmembrane region" description="Helical" evidence="6">
    <location>
        <begin position="74"/>
        <end position="95"/>
    </location>
</feature>
<dbReference type="InterPro" id="IPR050638">
    <property type="entry name" value="AA-Vitamin_Transporters"/>
</dbReference>
<feature type="domain" description="EamA" evidence="7">
    <location>
        <begin position="158"/>
        <end position="288"/>
    </location>
</feature>
<dbReference type="OrthoDB" id="9810818at2"/>
<feature type="transmembrane region" description="Helical" evidence="6">
    <location>
        <begin position="248"/>
        <end position="267"/>
    </location>
</feature>
<dbReference type="EMBL" id="CP020921">
    <property type="protein sequence ID" value="AWB10922.1"/>
    <property type="molecule type" value="Genomic_DNA"/>
</dbReference>
<feature type="transmembrane region" description="Helical" evidence="6">
    <location>
        <begin position="40"/>
        <end position="62"/>
    </location>
</feature>
<feature type="transmembrane region" description="Helical" evidence="6">
    <location>
        <begin position="218"/>
        <end position="236"/>
    </location>
</feature>
<dbReference type="PANTHER" id="PTHR32322:SF18">
    <property type="entry name" value="S-ADENOSYLMETHIONINE_S-ADENOSYLHOMOCYSTEINE TRANSPORTER"/>
    <property type="match status" value="1"/>
</dbReference>
<evidence type="ECO:0000256" key="1">
    <source>
        <dbReference type="ARBA" id="ARBA00004651"/>
    </source>
</evidence>
<evidence type="ECO:0000256" key="2">
    <source>
        <dbReference type="ARBA" id="ARBA00022475"/>
    </source>
</evidence>
<keyword evidence="5 6" id="KW-0472">Membrane</keyword>
<evidence type="ECO:0000256" key="6">
    <source>
        <dbReference type="SAM" id="Phobius"/>
    </source>
</evidence>
<feature type="transmembrane region" description="Helical" evidence="6">
    <location>
        <begin position="12"/>
        <end position="34"/>
    </location>
</feature>